<dbReference type="HOGENOM" id="CLU_1057946_0_0_1"/>
<keyword evidence="2" id="KW-1185">Reference proteome</keyword>
<dbReference type="Proteomes" id="UP000001194">
    <property type="component" value="Unassembled WGS sequence"/>
</dbReference>
<accession>B0DMY1</accession>
<dbReference type="EMBL" id="DS547120">
    <property type="protein sequence ID" value="EDR04128.1"/>
    <property type="molecule type" value="Genomic_DNA"/>
</dbReference>
<gene>
    <name evidence="1" type="ORF">LACBIDRAFT_330999</name>
</gene>
<evidence type="ECO:0000313" key="2">
    <source>
        <dbReference type="Proteomes" id="UP000001194"/>
    </source>
</evidence>
<dbReference type="GeneID" id="6080955"/>
<evidence type="ECO:0000313" key="1">
    <source>
        <dbReference type="EMBL" id="EDR04128.1"/>
    </source>
</evidence>
<reference evidence="1 2" key="1">
    <citation type="journal article" date="2008" name="Nature">
        <title>The genome of Laccaria bicolor provides insights into mycorrhizal symbiosis.</title>
        <authorList>
            <person name="Martin F."/>
            <person name="Aerts A."/>
            <person name="Ahren D."/>
            <person name="Brun A."/>
            <person name="Danchin E.G.J."/>
            <person name="Duchaussoy F."/>
            <person name="Gibon J."/>
            <person name="Kohler A."/>
            <person name="Lindquist E."/>
            <person name="Pereda V."/>
            <person name="Salamov A."/>
            <person name="Shapiro H.J."/>
            <person name="Wuyts J."/>
            <person name="Blaudez D."/>
            <person name="Buee M."/>
            <person name="Brokstein P."/>
            <person name="Canbaeck B."/>
            <person name="Cohen D."/>
            <person name="Courty P.E."/>
            <person name="Coutinho P.M."/>
            <person name="Delaruelle C."/>
            <person name="Detter J.C."/>
            <person name="Deveau A."/>
            <person name="DiFazio S."/>
            <person name="Duplessis S."/>
            <person name="Fraissinet-Tachet L."/>
            <person name="Lucic E."/>
            <person name="Frey-Klett P."/>
            <person name="Fourrey C."/>
            <person name="Feussner I."/>
            <person name="Gay G."/>
            <person name="Grimwood J."/>
            <person name="Hoegger P.J."/>
            <person name="Jain P."/>
            <person name="Kilaru S."/>
            <person name="Labbe J."/>
            <person name="Lin Y.C."/>
            <person name="Legue V."/>
            <person name="Le Tacon F."/>
            <person name="Marmeisse R."/>
            <person name="Melayah D."/>
            <person name="Montanini B."/>
            <person name="Muratet M."/>
            <person name="Nehls U."/>
            <person name="Niculita-Hirzel H."/>
            <person name="Oudot-Le Secq M.P."/>
            <person name="Peter M."/>
            <person name="Quesneville H."/>
            <person name="Rajashekar B."/>
            <person name="Reich M."/>
            <person name="Rouhier N."/>
            <person name="Schmutz J."/>
            <person name="Yin T."/>
            <person name="Chalot M."/>
            <person name="Henrissat B."/>
            <person name="Kuees U."/>
            <person name="Lucas S."/>
            <person name="Van de Peer Y."/>
            <person name="Podila G.K."/>
            <person name="Polle A."/>
            <person name="Pukkila P.J."/>
            <person name="Richardson P.M."/>
            <person name="Rouze P."/>
            <person name="Sanders I.R."/>
            <person name="Stajich J.E."/>
            <person name="Tunlid A."/>
            <person name="Tuskan G."/>
            <person name="Grigoriev I.V."/>
        </authorList>
    </citation>
    <scope>NUCLEOTIDE SEQUENCE [LARGE SCALE GENOMIC DNA]</scope>
    <source>
        <strain evidence="2">S238N-H82 / ATCC MYA-4686</strain>
    </source>
</reference>
<dbReference type="RefSeq" id="XP_001885383.1">
    <property type="nucleotide sequence ID" value="XM_001885348.1"/>
</dbReference>
<dbReference type="InParanoid" id="B0DMY1"/>
<protein>
    <submittedName>
        <fullName evidence="1">Predicted protein</fullName>
    </submittedName>
</protein>
<dbReference type="KEGG" id="lbc:LACBIDRAFT_330999"/>
<sequence>MYYQQEHQSGGAYTQAFKHTHLDSDSTGHPHGPGNLNRGFGSLRPCGMMILNTSGQSTDLSQMLLSLANRAEKAETQLAELAAKHAADYLLLLDKISELENKVVSPILNGAGGPGTTTAKKPQHGSNDDMALEFPMPLEPGMPAWMSAEGYNLWNPYWCKETMDAEDAKNAKFINTIVSSLVANSKKSIPGAVSIIPTTSLEPPYEAVFNAVKGHFTYLCGKYQETVDPVAKQYFTVPHPFLLESTGIGPESVGIHFSYTDIH</sequence>
<proteinExistence type="predicted"/>
<organism evidence="2">
    <name type="scientific">Laccaria bicolor (strain S238N-H82 / ATCC MYA-4686)</name>
    <name type="common">Bicoloured deceiver</name>
    <name type="synonym">Laccaria laccata var. bicolor</name>
    <dbReference type="NCBI Taxonomy" id="486041"/>
    <lineage>
        <taxon>Eukaryota</taxon>
        <taxon>Fungi</taxon>
        <taxon>Dikarya</taxon>
        <taxon>Basidiomycota</taxon>
        <taxon>Agaricomycotina</taxon>
        <taxon>Agaricomycetes</taxon>
        <taxon>Agaricomycetidae</taxon>
        <taxon>Agaricales</taxon>
        <taxon>Agaricineae</taxon>
        <taxon>Hydnangiaceae</taxon>
        <taxon>Laccaria</taxon>
    </lineage>
</organism>
<dbReference type="AlphaFoldDB" id="B0DMY1"/>
<name>B0DMY1_LACBS</name>